<keyword evidence="1" id="KW-0238">DNA-binding</keyword>
<sequence>MAPPTKKKEATGDLMISTAEYKKTRDSSPRLRDLEMPTLPTSLPALLPKPAPLSQPVATPPARPRPPKSWSADKMAMANHESKAYYHDQVIASLHNLQAGLIHVQHGITDLLTNYRKHCASVLGGEEGEIPPFNDVAAVAASVMEAGRNAVDETKQVLAPVDKSAEASKGKKRKREKKEKDPNAPKKPLTAAFLYHQHARPIVKADLEAALPPGGQIEKNAVQLEVNKRWNELPEEEKEQWKASYRNSMEEYKAELAEYIANKGIKATELVEEDEGSDDADIEVEVGAADSDASSEDEEEAPAKAPSPPAKTPRKRQKTTPTVNGNSAPIPIAPAATNSTPVPLPNARTSQAPAPAPTTTAAAETPVKKDTKKRKEKAAPQPIAPAPASSHEDEPAPEETVTTKKKTKSSRSTRNTEADGDKENAALEKAEKAEKAGKEKKRDRSKRKVDSS</sequence>
<feature type="region of interest" description="Disordered" evidence="2">
    <location>
        <begin position="270"/>
        <end position="452"/>
    </location>
</feature>
<dbReference type="Gene3D" id="1.10.30.10">
    <property type="entry name" value="High mobility group box domain"/>
    <property type="match status" value="1"/>
</dbReference>
<feature type="compositionally biased region" description="Low complexity" evidence="2">
    <location>
        <begin position="37"/>
        <end position="46"/>
    </location>
</feature>
<feature type="compositionally biased region" description="Basic and acidic residues" evidence="2">
    <location>
        <begin position="20"/>
        <end position="35"/>
    </location>
</feature>
<feature type="compositionally biased region" description="Basic and acidic residues" evidence="2">
    <location>
        <begin position="1"/>
        <end position="11"/>
    </location>
</feature>
<proteinExistence type="predicted"/>
<dbReference type="InterPro" id="IPR009071">
    <property type="entry name" value="HMG_box_dom"/>
</dbReference>
<comment type="caution">
    <text evidence="4">The sequence shown here is derived from an EMBL/GenBank/DDBJ whole genome shotgun (WGS) entry which is preliminary data.</text>
</comment>
<evidence type="ECO:0000313" key="4">
    <source>
        <dbReference type="EMBL" id="KAF5851632.1"/>
    </source>
</evidence>
<accession>A0A8H5ZLM6</accession>
<keyword evidence="1" id="KW-0539">Nucleus</keyword>
<feature type="compositionally biased region" description="Polar residues" evidence="2">
    <location>
        <begin position="336"/>
        <end position="351"/>
    </location>
</feature>
<feature type="region of interest" description="Disordered" evidence="2">
    <location>
        <begin position="154"/>
        <end position="188"/>
    </location>
</feature>
<dbReference type="SMART" id="SM00398">
    <property type="entry name" value="HMG"/>
    <property type="match status" value="1"/>
</dbReference>
<dbReference type="GO" id="GO:0003677">
    <property type="term" value="F:DNA binding"/>
    <property type="evidence" value="ECO:0007669"/>
    <property type="project" value="UniProtKB-UniRule"/>
</dbReference>
<protein>
    <recommendedName>
        <fullName evidence="3">HMG box domain-containing protein</fullName>
    </recommendedName>
</protein>
<name>A0A8H5ZLM6_COCSA</name>
<dbReference type="SUPFAM" id="SSF47095">
    <property type="entry name" value="HMG-box"/>
    <property type="match status" value="1"/>
</dbReference>
<dbReference type="EMBL" id="WNKQ01000005">
    <property type="protein sequence ID" value="KAF5851632.1"/>
    <property type="molecule type" value="Genomic_DNA"/>
</dbReference>
<gene>
    <name evidence="4" type="ORF">GGP41_004437</name>
</gene>
<feature type="compositionally biased region" description="Basic and acidic residues" evidence="2">
    <location>
        <begin position="414"/>
        <end position="452"/>
    </location>
</feature>
<feature type="region of interest" description="Disordered" evidence="2">
    <location>
        <begin position="1"/>
        <end position="71"/>
    </location>
</feature>
<dbReference type="AlphaFoldDB" id="A0A8H5ZLM6"/>
<dbReference type="InterPro" id="IPR036910">
    <property type="entry name" value="HMG_box_dom_sf"/>
</dbReference>
<feature type="DNA-binding region" description="HMG box" evidence="1">
    <location>
        <begin position="185"/>
        <end position="260"/>
    </location>
</feature>
<evidence type="ECO:0000256" key="1">
    <source>
        <dbReference type="PROSITE-ProRule" id="PRU00267"/>
    </source>
</evidence>
<feature type="domain" description="HMG box" evidence="3">
    <location>
        <begin position="185"/>
        <end position="260"/>
    </location>
</feature>
<feature type="compositionally biased region" description="Pro residues" evidence="2">
    <location>
        <begin position="47"/>
        <end position="64"/>
    </location>
</feature>
<evidence type="ECO:0000259" key="3">
    <source>
        <dbReference type="PROSITE" id="PS50118"/>
    </source>
</evidence>
<evidence type="ECO:0000256" key="2">
    <source>
        <dbReference type="SAM" id="MobiDB-lite"/>
    </source>
</evidence>
<dbReference type="PROSITE" id="PS50118">
    <property type="entry name" value="HMG_BOX_2"/>
    <property type="match status" value="1"/>
</dbReference>
<reference evidence="4" key="1">
    <citation type="submission" date="2019-11" db="EMBL/GenBank/DDBJ databases">
        <title>Bipolaris sorokiniana Genome sequencing.</title>
        <authorList>
            <person name="Wang H."/>
        </authorList>
    </citation>
    <scope>NUCLEOTIDE SEQUENCE</scope>
</reference>
<dbReference type="GO" id="GO:0005634">
    <property type="term" value="C:nucleus"/>
    <property type="evidence" value="ECO:0007669"/>
    <property type="project" value="UniProtKB-UniRule"/>
</dbReference>
<dbReference type="Pfam" id="PF00505">
    <property type="entry name" value="HMG_box"/>
    <property type="match status" value="1"/>
</dbReference>
<feature type="compositionally biased region" description="Acidic residues" evidence="2">
    <location>
        <begin position="270"/>
        <end position="284"/>
    </location>
</feature>
<dbReference type="Proteomes" id="UP000624244">
    <property type="component" value="Unassembled WGS sequence"/>
</dbReference>
<organism evidence="4 5">
    <name type="scientific">Cochliobolus sativus</name>
    <name type="common">Common root rot and spot blotch fungus</name>
    <name type="synonym">Bipolaris sorokiniana</name>
    <dbReference type="NCBI Taxonomy" id="45130"/>
    <lineage>
        <taxon>Eukaryota</taxon>
        <taxon>Fungi</taxon>
        <taxon>Dikarya</taxon>
        <taxon>Ascomycota</taxon>
        <taxon>Pezizomycotina</taxon>
        <taxon>Dothideomycetes</taxon>
        <taxon>Pleosporomycetidae</taxon>
        <taxon>Pleosporales</taxon>
        <taxon>Pleosporineae</taxon>
        <taxon>Pleosporaceae</taxon>
        <taxon>Bipolaris</taxon>
    </lineage>
</organism>
<evidence type="ECO:0000313" key="5">
    <source>
        <dbReference type="Proteomes" id="UP000624244"/>
    </source>
</evidence>